<accession>A0A9D4UUD2</accession>
<dbReference type="Gene3D" id="2.40.10.190">
    <property type="entry name" value="translation elongation factor selb, chain A, domain 4"/>
    <property type="match status" value="1"/>
</dbReference>
<reference evidence="4" key="1">
    <citation type="submission" date="2021-01" db="EMBL/GenBank/DDBJ databases">
        <title>Adiantum capillus-veneris genome.</title>
        <authorList>
            <person name="Fang Y."/>
            <person name="Liao Q."/>
        </authorList>
    </citation>
    <scope>NUCLEOTIDE SEQUENCE</scope>
    <source>
        <strain evidence="4">H3</strain>
        <tissue evidence="4">Leaf</tissue>
    </source>
</reference>
<dbReference type="Proteomes" id="UP000886520">
    <property type="component" value="Chromosome 10"/>
</dbReference>
<dbReference type="SUPFAM" id="SSF50447">
    <property type="entry name" value="Translation proteins"/>
    <property type="match status" value="1"/>
</dbReference>
<protein>
    <submittedName>
        <fullName evidence="4">Uncharacterized protein</fullName>
    </submittedName>
</protein>
<dbReference type="OrthoDB" id="504467at2759"/>
<evidence type="ECO:0000256" key="2">
    <source>
        <dbReference type="ARBA" id="ARBA00022980"/>
    </source>
</evidence>
<dbReference type="EMBL" id="JABFUD020000010">
    <property type="protein sequence ID" value="KAI5074295.1"/>
    <property type="molecule type" value="Genomic_DNA"/>
</dbReference>
<dbReference type="AlphaFoldDB" id="A0A9D4UUD2"/>
<keyword evidence="2" id="KW-0689">Ribosomal protein</keyword>
<dbReference type="GO" id="GO:0005840">
    <property type="term" value="C:ribosome"/>
    <property type="evidence" value="ECO:0007669"/>
    <property type="project" value="UniProtKB-KW"/>
</dbReference>
<evidence type="ECO:0000313" key="5">
    <source>
        <dbReference type="Proteomes" id="UP000886520"/>
    </source>
</evidence>
<comment type="similarity">
    <text evidence="1">Belongs to the eukaryotic ribosomal protein eL33 family.</text>
</comment>
<dbReference type="InterPro" id="IPR038661">
    <property type="entry name" value="Ribosomal_eL33_sf"/>
</dbReference>
<dbReference type="PANTHER" id="PTHR10902">
    <property type="entry name" value="60S RIBOSOMAL PROTEIN L35A"/>
    <property type="match status" value="1"/>
</dbReference>
<dbReference type="GO" id="GO:0003735">
    <property type="term" value="F:structural constituent of ribosome"/>
    <property type="evidence" value="ECO:0007669"/>
    <property type="project" value="InterPro"/>
</dbReference>
<dbReference type="GO" id="GO:0006412">
    <property type="term" value="P:translation"/>
    <property type="evidence" value="ECO:0007669"/>
    <property type="project" value="InterPro"/>
</dbReference>
<dbReference type="InterPro" id="IPR001780">
    <property type="entry name" value="Ribosomal_eL33"/>
</dbReference>
<evidence type="ECO:0000256" key="3">
    <source>
        <dbReference type="ARBA" id="ARBA00023274"/>
    </source>
</evidence>
<keyword evidence="3" id="KW-0687">Ribonucleoprotein</keyword>
<evidence type="ECO:0000256" key="1">
    <source>
        <dbReference type="ARBA" id="ARBA00009269"/>
    </source>
</evidence>
<dbReference type="Pfam" id="PF01247">
    <property type="entry name" value="Ribosomal_L35Ae"/>
    <property type="match status" value="1"/>
</dbReference>
<gene>
    <name evidence="4" type="ORF">GOP47_0010256</name>
</gene>
<comment type="caution">
    <text evidence="4">The sequence shown here is derived from an EMBL/GenBank/DDBJ whole genome shotgun (WGS) entry which is preliminary data.</text>
</comment>
<sequence length="96" mass="10328">MESEPGPKDVTKKGVGASSRSGIAANLVASIANLVPYEIFPERAKTKKNGTLYRSIWGRVTKPHGNSGVVRAKFRKNLPPSSLGGRVGVFMYPSQK</sequence>
<name>A0A9D4UUD2_ADICA</name>
<evidence type="ECO:0000313" key="4">
    <source>
        <dbReference type="EMBL" id="KAI5074295.1"/>
    </source>
</evidence>
<proteinExistence type="inferred from homology"/>
<dbReference type="GO" id="GO:1990904">
    <property type="term" value="C:ribonucleoprotein complex"/>
    <property type="evidence" value="ECO:0007669"/>
    <property type="project" value="UniProtKB-KW"/>
</dbReference>
<organism evidence="4 5">
    <name type="scientific">Adiantum capillus-veneris</name>
    <name type="common">Maidenhair fern</name>
    <dbReference type="NCBI Taxonomy" id="13818"/>
    <lineage>
        <taxon>Eukaryota</taxon>
        <taxon>Viridiplantae</taxon>
        <taxon>Streptophyta</taxon>
        <taxon>Embryophyta</taxon>
        <taxon>Tracheophyta</taxon>
        <taxon>Polypodiopsida</taxon>
        <taxon>Polypodiidae</taxon>
        <taxon>Polypodiales</taxon>
        <taxon>Pteridineae</taxon>
        <taxon>Pteridaceae</taxon>
        <taxon>Vittarioideae</taxon>
        <taxon>Adiantum</taxon>
    </lineage>
</organism>
<dbReference type="InterPro" id="IPR009000">
    <property type="entry name" value="Transl_B-barrel_sf"/>
</dbReference>
<keyword evidence="5" id="KW-1185">Reference proteome</keyword>